<keyword evidence="3" id="KW-1185">Reference proteome</keyword>
<keyword evidence="1" id="KW-0732">Signal</keyword>
<dbReference type="Proteomes" id="UP001396898">
    <property type="component" value="Unassembled WGS sequence"/>
</dbReference>
<dbReference type="EMBL" id="JAQQWI010000018">
    <property type="protein sequence ID" value="KAK8002064.1"/>
    <property type="molecule type" value="Genomic_DNA"/>
</dbReference>
<accession>A0ABR1R8E5</accession>
<name>A0ABR1R8E5_9PEZI</name>
<reference evidence="2 3" key="1">
    <citation type="submission" date="2023-01" db="EMBL/GenBank/DDBJ databases">
        <title>Analysis of 21 Apiospora genomes using comparative genomics revels a genus with tremendous synthesis potential of carbohydrate active enzymes and secondary metabolites.</title>
        <authorList>
            <person name="Sorensen T."/>
        </authorList>
    </citation>
    <scope>NUCLEOTIDE SEQUENCE [LARGE SCALE GENOMIC DNA]</scope>
    <source>
        <strain evidence="2 3">CBS 20057</strain>
    </source>
</reference>
<evidence type="ECO:0000313" key="3">
    <source>
        <dbReference type="Proteomes" id="UP001396898"/>
    </source>
</evidence>
<sequence>MKGSVAVSVASACLLQIAAATGPKGCCRSNQCLKAIGSPLNGGVADCSANLVVTVTASPLSDVTTTTTTATQTGVETARFTETVTQTASTETLSFSTGTTVTAATQTNTVTETVTVPATATSVQTAPAATSTAWQYIYPLKARLATITTPLAPVLAPAAALPTYAASACSGSWDVYTSACRCAGVEPTTITVLAGGAAPTTVTVTASASVVGSTLSQSETQTASVTATTEVTLTTTVTETPTPATATESATQCQRPGIVFQASSPDPSGTTRYMSPFIYGTFMSINFGYDAPTGWLLDSQGHLQQALTLAPIEPLAAYVKTDVVGSVQVLLGYRSAVDSMVAAGTAARVQGCMDYHSNALFFRDLKDARSNLLLCENALYLSQGNGSDIMNGMDCRPMTITTQ</sequence>
<gene>
    <name evidence="2" type="ORF">PG991_014286</name>
</gene>
<comment type="caution">
    <text evidence="2">The sequence shown here is derived from an EMBL/GenBank/DDBJ whole genome shotgun (WGS) entry which is preliminary data.</text>
</comment>
<feature type="chain" id="PRO_5045758542" evidence="1">
    <location>
        <begin position="21"/>
        <end position="403"/>
    </location>
</feature>
<organism evidence="2 3">
    <name type="scientific">Apiospora marii</name>
    <dbReference type="NCBI Taxonomy" id="335849"/>
    <lineage>
        <taxon>Eukaryota</taxon>
        <taxon>Fungi</taxon>
        <taxon>Dikarya</taxon>
        <taxon>Ascomycota</taxon>
        <taxon>Pezizomycotina</taxon>
        <taxon>Sordariomycetes</taxon>
        <taxon>Xylariomycetidae</taxon>
        <taxon>Amphisphaeriales</taxon>
        <taxon>Apiosporaceae</taxon>
        <taxon>Apiospora</taxon>
    </lineage>
</organism>
<feature type="signal peptide" evidence="1">
    <location>
        <begin position="1"/>
        <end position="20"/>
    </location>
</feature>
<evidence type="ECO:0000256" key="1">
    <source>
        <dbReference type="SAM" id="SignalP"/>
    </source>
</evidence>
<evidence type="ECO:0000313" key="2">
    <source>
        <dbReference type="EMBL" id="KAK8002064.1"/>
    </source>
</evidence>
<proteinExistence type="predicted"/>
<protein>
    <submittedName>
        <fullName evidence="2">Uncharacterized protein</fullName>
    </submittedName>
</protein>